<evidence type="ECO:0000256" key="1">
    <source>
        <dbReference type="SAM" id="Phobius"/>
    </source>
</evidence>
<keyword evidence="1" id="KW-0472">Membrane</keyword>
<feature type="domain" description="DUF7088" evidence="3">
    <location>
        <begin position="35"/>
        <end position="140"/>
    </location>
</feature>
<gene>
    <name evidence="4" type="primary">gldG</name>
    <name evidence="4" type="ORF">ED312_06015</name>
</gene>
<comment type="caution">
    <text evidence="4">The sequence shown here is derived from an EMBL/GenBank/DDBJ whole genome shotgun (WGS) entry which is preliminary data.</text>
</comment>
<protein>
    <submittedName>
        <fullName evidence="4">Gliding motility-associated ABC transporter substrate-binding protein GldG</fullName>
    </submittedName>
</protein>
<dbReference type="Proteomes" id="UP000267469">
    <property type="component" value="Unassembled WGS sequence"/>
</dbReference>
<evidence type="ECO:0000259" key="3">
    <source>
        <dbReference type="Pfam" id="PF23357"/>
    </source>
</evidence>
<sequence>MNKKNILHITGILLLLIAVHYLSAIFYDRFDLTHDKRYTLSEASLKPLERAEAPIFIDVFLGGDLPPQFRKLRDETRQILEEFAAGNRNIQFNFVNPLEDEENSGAIIRELQSIGLTPLNFSEEKGGKVSREILFPWALANYGNRSVRVPLLKNKLGATDEERVRNSVQQLEYVFADAFAKLTIKNKQNIAVLKGNGELDDIYMADFLTTLRDYYNLAPFTLDSVAVSPKKTLRELRKYDMILVAKPTEPFSDEEKSVLDQYVMHGGKSLWLIDQVHAEMDSLYNESGKTYALPQDLNLGDMFFSYGVRINPVLINDLYFTQIVMATGEGSASRYDPYPWYYAPMVISEDNHPVNNNIEAVRFDFANAMDTLKNNIRKTILLSSSPLSKTVAIPAEIDLDIITREPDKASYNNGNLPLAVLLEGKFNSVYKNRIKPLDLEDNREEGEETKMIVVSDGDLIKNQLNNGRPLELGYDKWTNNFYGNKEFLKNCINFLLDENGLIYIRSKEVTIPFLDKEKVAAEDTFWKAVNLGVPLVLLAGFGIVFAYMRKRRYAWVRPPA</sequence>
<evidence type="ECO:0000313" key="4">
    <source>
        <dbReference type="EMBL" id="RNL90725.1"/>
    </source>
</evidence>
<proteinExistence type="predicted"/>
<feature type="domain" description="ABC-type uncharacterised transport system" evidence="2">
    <location>
        <begin position="187"/>
        <end position="491"/>
    </location>
</feature>
<dbReference type="InterPro" id="IPR055396">
    <property type="entry name" value="DUF7088"/>
</dbReference>
<dbReference type="NCBIfam" id="TIGR03521">
    <property type="entry name" value="GldG"/>
    <property type="match status" value="1"/>
</dbReference>
<dbReference type="InterPro" id="IPR019196">
    <property type="entry name" value="ABC_transp_unknown"/>
</dbReference>
<dbReference type="Pfam" id="PF23357">
    <property type="entry name" value="DUF7088"/>
    <property type="match status" value="1"/>
</dbReference>
<organism evidence="4 5">
    <name type="scientific">Sinomicrobium pectinilyticum</name>
    <dbReference type="NCBI Taxonomy" id="1084421"/>
    <lineage>
        <taxon>Bacteria</taxon>
        <taxon>Pseudomonadati</taxon>
        <taxon>Bacteroidota</taxon>
        <taxon>Flavobacteriia</taxon>
        <taxon>Flavobacteriales</taxon>
        <taxon>Flavobacteriaceae</taxon>
        <taxon>Sinomicrobium</taxon>
    </lineage>
</organism>
<dbReference type="Pfam" id="PF09822">
    <property type="entry name" value="ABC_transp_aux"/>
    <property type="match status" value="1"/>
</dbReference>
<accession>A0A3N0ES14</accession>
<dbReference type="InterPro" id="IPR019863">
    <property type="entry name" value="Motility-assoc_ABC-rel_GldG"/>
</dbReference>
<dbReference type="EMBL" id="RJTM01000029">
    <property type="protein sequence ID" value="RNL90725.1"/>
    <property type="molecule type" value="Genomic_DNA"/>
</dbReference>
<keyword evidence="1" id="KW-0812">Transmembrane</keyword>
<evidence type="ECO:0000259" key="2">
    <source>
        <dbReference type="Pfam" id="PF09822"/>
    </source>
</evidence>
<keyword evidence="5" id="KW-1185">Reference proteome</keyword>
<evidence type="ECO:0000313" key="5">
    <source>
        <dbReference type="Proteomes" id="UP000267469"/>
    </source>
</evidence>
<keyword evidence="1" id="KW-1133">Transmembrane helix</keyword>
<dbReference type="AlphaFoldDB" id="A0A3N0ES14"/>
<name>A0A3N0ES14_SINP1</name>
<dbReference type="RefSeq" id="WP_123215102.1">
    <property type="nucleotide sequence ID" value="NZ_RJTM01000029.1"/>
</dbReference>
<reference evidence="4 5" key="1">
    <citation type="submission" date="2018-10" db="EMBL/GenBank/DDBJ databases">
        <title>Sinomicrobium pectinilyticum sp. nov., a pectinase-producing bacterium isolated from alkaline and saline soil, and emended description of the genus Sinomicrobium.</title>
        <authorList>
            <person name="Cheng B."/>
            <person name="Li C."/>
            <person name="Lai Q."/>
            <person name="Du M."/>
            <person name="Shao Z."/>
            <person name="Xu P."/>
            <person name="Yang C."/>
        </authorList>
    </citation>
    <scope>NUCLEOTIDE SEQUENCE [LARGE SCALE GENOMIC DNA]</scope>
    <source>
        <strain evidence="4 5">5DNS001</strain>
    </source>
</reference>
<dbReference type="OrthoDB" id="9777219at2"/>
<feature type="transmembrane region" description="Helical" evidence="1">
    <location>
        <begin position="525"/>
        <end position="547"/>
    </location>
</feature>